<sequence length="187" mass="21865">MAVLLLHKQDKNDCSDMNRTWSNEIDTYGIPEDYWGALDPEAEEELKKASLSYPDKRKVLYHLSRAFEKAGTHMTVLIGMYRFYFYQSDLLKSLYWAKRCVAQAAKKLGISENWEELTEEHRNRLRKEESPLVDLYLRAFHAVAYLLGRLGKKEEALKMLELLCQIDESKQLGAERLVRILMAEENS</sequence>
<evidence type="ECO:0000313" key="1">
    <source>
        <dbReference type="EMBL" id="QSR86339.1"/>
    </source>
</evidence>
<dbReference type="InterPro" id="IPR011990">
    <property type="entry name" value="TPR-like_helical_dom_sf"/>
</dbReference>
<evidence type="ECO:0000313" key="2">
    <source>
        <dbReference type="Proteomes" id="UP000663088"/>
    </source>
</evidence>
<dbReference type="EMBL" id="CP065956">
    <property type="protein sequence ID" value="QSR86339.1"/>
    <property type="molecule type" value="Genomic_DNA"/>
</dbReference>
<reference evidence="1 2" key="1">
    <citation type="submission" date="2020-12" db="EMBL/GenBank/DDBJ databases">
        <authorList>
            <person name="Awala S.I."/>
            <person name="Gwak J.-H."/>
            <person name="Kim S.-J."/>
            <person name="Rhee S.-K."/>
        </authorList>
    </citation>
    <scope>NUCLEOTIDE SEQUENCE [LARGE SCALE GENOMIC DNA]</scope>
    <source>
        <strain evidence="1 2">IT5</strain>
    </source>
</reference>
<evidence type="ECO:0008006" key="3">
    <source>
        <dbReference type="Google" id="ProtNLM"/>
    </source>
</evidence>
<accession>A0ABX7PUA6</accession>
<dbReference type="Gene3D" id="1.25.40.10">
    <property type="entry name" value="Tetratricopeptide repeat domain"/>
    <property type="match status" value="1"/>
</dbReference>
<gene>
    <name evidence="1" type="ORF">EM20IM_07495</name>
</gene>
<name>A0ABX7PUA6_9BACT</name>
<protein>
    <recommendedName>
        <fullName evidence="3">TPR repeats containing protein</fullName>
    </recommendedName>
</protein>
<dbReference type="Proteomes" id="UP000663088">
    <property type="component" value="Chromosome"/>
</dbReference>
<proteinExistence type="predicted"/>
<keyword evidence="2" id="KW-1185">Reference proteome</keyword>
<organism evidence="1 2">
    <name type="scientific">Candidatus Methylacidiphilum infernorum</name>
    <dbReference type="NCBI Taxonomy" id="511746"/>
    <lineage>
        <taxon>Bacteria</taxon>
        <taxon>Pseudomonadati</taxon>
        <taxon>Verrucomicrobiota</taxon>
        <taxon>Methylacidiphilae</taxon>
        <taxon>Methylacidiphilales</taxon>
        <taxon>Methylacidiphilaceae</taxon>
        <taxon>Methylacidiphilum (ex Ratnadevi et al. 2023)</taxon>
    </lineage>
</organism>